<feature type="compositionally biased region" description="Polar residues" evidence="1">
    <location>
        <begin position="575"/>
        <end position="585"/>
    </location>
</feature>
<accession>A0A9P0B070</accession>
<feature type="compositionally biased region" description="Basic and acidic residues" evidence="1">
    <location>
        <begin position="1200"/>
        <end position="1234"/>
    </location>
</feature>
<feature type="compositionally biased region" description="Basic residues" evidence="1">
    <location>
        <begin position="1187"/>
        <end position="1199"/>
    </location>
</feature>
<feature type="region of interest" description="Disordered" evidence="1">
    <location>
        <begin position="541"/>
        <end position="596"/>
    </location>
</feature>
<dbReference type="GO" id="GO:0035097">
    <property type="term" value="C:histone methyltransferase complex"/>
    <property type="evidence" value="ECO:0007669"/>
    <property type="project" value="TreeGrafter"/>
</dbReference>
<feature type="region of interest" description="Disordered" evidence="1">
    <location>
        <begin position="713"/>
        <end position="748"/>
    </location>
</feature>
<dbReference type="PANTHER" id="PTHR15690">
    <property type="entry name" value="NUCLEAR RECEPTOR COACTIVATOR 6"/>
    <property type="match status" value="1"/>
</dbReference>
<dbReference type="GO" id="GO:0005667">
    <property type="term" value="C:transcription regulator complex"/>
    <property type="evidence" value="ECO:0007669"/>
    <property type="project" value="TreeGrafter"/>
</dbReference>
<dbReference type="EMBL" id="OV121133">
    <property type="protein sequence ID" value="CAH0551160.1"/>
    <property type="molecule type" value="Genomic_DNA"/>
</dbReference>
<sequence>MAANSDGYSEIITTPTCERNTQDYRLPQHFNKVISGLGRIFEKEDKVCKLEPWNSVRVTLSIPREAALRLRQLANESSQQLRALGILSIQIDGDQIISLRIASNSVHSGTQDIVLRTAQEDNERADSDANLLRFQSSSRASALSNNESGIQVKFKSPNVVCPPDTVVPKVDGVTSSIAANTSTGKTYIGPFPFASMNQAKHFNREAPFNSLPPPYPGKHPPVTISSPLLVNLLQNEGTKEHPKSTKLQETCVSAHNVRTKNVSPKAVNMNQLASNITLVHQDNSDEKTVPSTQTTVLVNNSVSSSALLTNSSNSTILTSTTMVVNNMSTHQYHQTPLTLIQNNTTEKSSIGCSSPQSHFKVNQQENQTEPANFSNSSVDLNSIKVGLKTNQSLVTGKRSIALGHSITQSSVTSNNVSSLEKKLQNNFLPMEINDGLIGQPNVVLPSTQANIVMNKHYINKDNVISRSIQSPPPYSLAVSTRKGGYTQTLIKSENIEEAFPPILNNDINKPISELTPSNENKGMERTVNDNQKFLINPLTGELEPQLSDESDNEETKDVFTGLPSPAAFSDEDNTSKSTDITITDQSDNDAKSTDIKISKKNLKSRDIGRDSPNLLKPTEKIKLRLKLEKSEPINPAYKVDVSFINTQPKKASTSLATSGEELKVPPLHISLRGRNSVVIKNKNRLNSDGIMKTKIRKTQDIQTIMKLDPQELQLSSSKNPNGNDVTNLDQNKNSDLKRNKKTKTNSDNKDIITSFEQDNDLKKKFMIHCIFKEKQGQHSESDILRGNNKHYIENNINIEEASRISQIEHSHIDQLQVLGSTNVGTITSLPQKPRKDKLKSKEVFKIKDSNRNKCYSLKNTFEKINKHVALPTTAEIDMEAKFKQGLLEGQKGFSKPLHRTEVHLTEIVMENNKAPLKPPIFKDKSPESDKCNISVKKSSRVENKSGGHGSGGERSPTSGNAGQGEDSGIESMDALSEKSPNQASQSPHADQLISTAKIKVPDMLDIEAELAKMEGLNGNREENTSGKSGFVKDNMTEDINENDQQATNDQNKMICCKISCPLQDSHKKNTISPAGLQMEEKEETTIRTEMDPLPVRITPALYTYSNTEKVRVGSESPCVSDEDSNSCMAVGSASHIKSKSLLEQLLIEIPNDHQSNTSSPSPATRSSVRTRALSKMSSPELGSPVPKHTRTPPSAKRKRNESDSSTHSIDDVKNRKKKYSFENPRDVLKNNNQKEMEEFKVNVCKKNKQNVEDSSDSDEPLIEKMRKNPCINSTIGSSEASATSLKISNSSKSKVKSGSDIPVNNNKSISLVGTRRSVRSNIPAQNTRSKGEKGQQQDGEIKKKEKMTESDRRKTRSAVSEVESKRKKEIK</sequence>
<feature type="region of interest" description="Disordered" evidence="1">
    <location>
        <begin position="915"/>
        <end position="991"/>
    </location>
</feature>
<feature type="compositionally biased region" description="Polar residues" evidence="1">
    <location>
        <begin position="1152"/>
        <end position="1169"/>
    </location>
</feature>
<dbReference type="PANTHER" id="PTHR15690:SF0">
    <property type="entry name" value="NUCLEAR RECEPTOR COACTIVATOR 6"/>
    <property type="match status" value="1"/>
</dbReference>
<evidence type="ECO:0000256" key="1">
    <source>
        <dbReference type="SAM" id="MobiDB-lite"/>
    </source>
</evidence>
<dbReference type="GO" id="GO:0045944">
    <property type="term" value="P:positive regulation of transcription by RNA polymerase II"/>
    <property type="evidence" value="ECO:0007669"/>
    <property type="project" value="TreeGrafter"/>
</dbReference>
<dbReference type="Proteomes" id="UP001154078">
    <property type="component" value="Chromosome 2"/>
</dbReference>
<feature type="compositionally biased region" description="Low complexity" evidence="1">
    <location>
        <begin position="1281"/>
        <end position="1299"/>
    </location>
</feature>
<feature type="compositionally biased region" description="Polar residues" evidence="1">
    <location>
        <begin position="978"/>
        <end position="991"/>
    </location>
</feature>
<dbReference type="InterPro" id="IPR026638">
    <property type="entry name" value="NCOA6"/>
</dbReference>
<dbReference type="OrthoDB" id="5967287at2759"/>
<feature type="compositionally biased region" description="Polar residues" evidence="1">
    <location>
        <begin position="713"/>
        <end position="731"/>
    </location>
</feature>
<feature type="compositionally biased region" description="Basic and acidic residues" evidence="1">
    <location>
        <begin position="920"/>
        <end position="930"/>
    </location>
</feature>
<feature type="compositionally biased region" description="Polar residues" evidence="1">
    <location>
        <begin position="1270"/>
        <end position="1280"/>
    </location>
</feature>
<evidence type="ECO:0000313" key="3">
    <source>
        <dbReference type="EMBL" id="CAH0551160.1"/>
    </source>
</evidence>
<evidence type="ECO:0000313" key="4">
    <source>
        <dbReference type="Proteomes" id="UP001154078"/>
    </source>
</evidence>
<dbReference type="GO" id="GO:0003713">
    <property type="term" value="F:transcription coactivator activity"/>
    <property type="evidence" value="ECO:0007669"/>
    <property type="project" value="InterPro"/>
</dbReference>
<feature type="compositionally biased region" description="Polar residues" evidence="1">
    <location>
        <begin position="1302"/>
        <end position="1311"/>
    </location>
</feature>
<proteinExistence type="predicted"/>
<name>A0A9P0B070_BRAAE</name>
<feature type="compositionally biased region" description="Basic and acidic residues" evidence="1">
    <location>
        <begin position="1329"/>
        <end position="1352"/>
    </location>
</feature>
<feature type="compositionally biased region" description="Polar residues" evidence="1">
    <location>
        <begin position="1319"/>
        <end position="1328"/>
    </location>
</feature>
<reference evidence="3" key="1">
    <citation type="submission" date="2021-12" db="EMBL/GenBank/DDBJ databases">
        <authorList>
            <person name="King R."/>
        </authorList>
    </citation>
    <scope>NUCLEOTIDE SEQUENCE</scope>
</reference>
<gene>
    <name evidence="3" type="ORF">MELIAE_LOCUS3830</name>
</gene>
<protein>
    <recommendedName>
        <fullName evidence="2">Nuclear receptor coactivator 6 TRADD-N domain-containing protein</fullName>
    </recommendedName>
</protein>
<evidence type="ECO:0000259" key="2">
    <source>
        <dbReference type="Pfam" id="PF13820"/>
    </source>
</evidence>
<dbReference type="Pfam" id="PF13820">
    <property type="entry name" value="NCOA6_TRADD-N"/>
    <property type="match status" value="1"/>
</dbReference>
<feature type="domain" description="Nuclear receptor coactivator 6 TRADD-N" evidence="2">
    <location>
        <begin position="16"/>
        <end position="130"/>
    </location>
</feature>
<keyword evidence="4" id="KW-1185">Reference proteome</keyword>
<feature type="region of interest" description="Disordered" evidence="1">
    <location>
        <begin position="1151"/>
        <end position="1234"/>
    </location>
</feature>
<dbReference type="InterPro" id="IPR032715">
    <property type="entry name" value="NCOA6_TRADD-N"/>
</dbReference>
<feature type="compositionally biased region" description="Basic and acidic residues" evidence="1">
    <location>
        <begin position="1362"/>
        <end position="1371"/>
    </location>
</feature>
<feature type="region of interest" description="Disordered" evidence="1">
    <location>
        <begin position="1267"/>
        <end position="1371"/>
    </location>
</feature>
<organism evidence="3 4">
    <name type="scientific">Brassicogethes aeneus</name>
    <name type="common">Rape pollen beetle</name>
    <name type="synonym">Meligethes aeneus</name>
    <dbReference type="NCBI Taxonomy" id="1431903"/>
    <lineage>
        <taxon>Eukaryota</taxon>
        <taxon>Metazoa</taxon>
        <taxon>Ecdysozoa</taxon>
        <taxon>Arthropoda</taxon>
        <taxon>Hexapoda</taxon>
        <taxon>Insecta</taxon>
        <taxon>Pterygota</taxon>
        <taxon>Neoptera</taxon>
        <taxon>Endopterygota</taxon>
        <taxon>Coleoptera</taxon>
        <taxon>Polyphaga</taxon>
        <taxon>Cucujiformia</taxon>
        <taxon>Nitidulidae</taxon>
        <taxon>Meligethinae</taxon>
        <taxon>Brassicogethes</taxon>
    </lineage>
</organism>